<accession>A0A0M3ISW2</accession>
<sequence>MYELNEAVRYESCVIWIAYHFRFIERLDDDRINDKFFSNYTTIGEAKFLEVLNNELKLRSEFLKKAAIIENNRNRIVDRLEQVDASLNTLKGTNTTKDARKDVIRGISSDVRRNLKSVSHIAKEATKAERIINEMETYLLCAVQLESASTMVICSPSENEKKLIEKALMASFSLSNHFDIFVKWAKLFVDKIEEATKAERIINEMETYLLCAVQLESASTMVICSPSENEKKLIEKALMASFSLSNHFDIFVKWAKLFVDKIEFADTERIFLIDRDQNSRVWCVRDAIRLIDRFNDVQYRADPIRVYKDLSLMRNEAGEKKHILVVPIVFCEKLSKKFYHAISNEKTITASKPVDNNDDIVDSDQQIAQESANPDEGDDRLLWADLQLAAISIVEVYDFGIIFSEFIVSQIITKLLNRF</sequence>
<protein>
    <submittedName>
        <fullName evidence="2">Exocyst complex component Sec10</fullName>
    </submittedName>
</protein>
<dbReference type="WBParaSite" id="ALUE_0002184001-mRNA-1">
    <property type="protein sequence ID" value="ALUE_0002184001-mRNA-1"/>
    <property type="gene ID" value="ALUE_0002184001"/>
</dbReference>
<keyword evidence="1" id="KW-1185">Reference proteome</keyword>
<evidence type="ECO:0000313" key="1">
    <source>
        <dbReference type="Proteomes" id="UP000036681"/>
    </source>
</evidence>
<dbReference type="Proteomes" id="UP000036681">
    <property type="component" value="Unplaced"/>
</dbReference>
<evidence type="ECO:0000313" key="2">
    <source>
        <dbReference type="WBParaSite" id="ALUE_0002184001-mRNA-1"/>
    </source>
</evidence>
<reference evidence="2" key="1">
    <citation type="submission" date="2017-02" db="UniProtKB">
        <authorList>
            <consortium name="WormBaseParasite"/>
        </authorList>
    </citation>
    <scope>IDENTIFICATION</scope>
</reference>
<dbReference type="AlphaFoldDB" id="A0A0M3ISW2"/>
<organism evidence="1 2">
    <name type="scientific">Ascaris lumbricoides</name>
    <name type="common">Giant roundworm</name>
    <dbReference type="NCBI Taxonomy" id="6252"/>
    <lineage>
        <taxon>Eukaryota</taxon>
        <taxon>Metazoa</taxon>
        <taxon>Ecdysozoa</taxon>
        <taxon>Nematoda</taxon>
        <taxon>Chromadorea</taxon>
        <taxon>Rhabditida</taxon>
        <taxon>Spirurina</taxon>
        <taxon>Ascaridomorpha</taxon>
        <taxon>Ascaridoidea</taxon>
        <taxon>Ascarididae</taxon>
        <taxon>Ascaris</taxon>
    </lineage>
</organism>
<name>A0A0M3ISW2_ASCLU</name>
<proteinExistence type="predicted"/>